<name>A0A6C0BHR5_9ZZZZ</name>
<dbReference type="AlphaFoldDB" id="A0A6C0BHR5"/>
<reference evidence="1" key="1">
    <citation type="journal article" date="2020" name="Nature">
        <title>Giant virus diversity and host interactions through global metagenomics.</title>
        <authorList>
            <person name="Schulz F."/>
            <person name="Roux S."/>
            <person name="Paez-Espino D."/>
            <person name="Jungbluth S."/>
            <person name="Walsh D.A."/>
            <person name="Denef V.J."/>
            <person name="McMahon K.D."/>
            <person name="Konstantinidis K.T."/>
            <person name="Eloe-Fadrosh E.A."/>
            <person name="Kyrpides N.C."/>
            <person name="Woyke T."/>
        </authorList>
    </citation>
    <scope>NUCLEOTIDE SEQUENCE</scope>
    <source>
        <strain evidence="1">GVMAG-M-3300013285-6</strain>
    </source>
</reference>
<evidence type="ECO:0000313" key="1">
    <source>
        <dbReference type="EMBL" id="QHS91885.1"/>
    </source>
</evidence>
<proteinExistence type="predicted"/>
<dbReference type="EMBL" id="MN739166">
    <property type="protein sequence ID" value="QHS91885.1"/>
    <property type="molecule type" value="Genomic_DNA"/>
</dbReference>
<sequence length="76" mass="8546">MEASDVLRRIKAQTQYNYKLSEVMISQPRVNISTCVSEASTLRINYTGYDQRYDISLGKLYANNCSTALVFLANGS</sequence>
<protein>
    <submittedName>
        <fullName evidence="1">Uncharacterized protein</fullName>
    </submittedName>
</protein>
<organism evidence="1">
    <name type="scientific">viral metagenome</name>
    <dbReference type="NCBI Taxonomy" id="1070528"/>
    <lineage>
        <taxon>unclassified sequences</taxon>
        <taxon>metagenomes</taxon>
        <taxon>organismal metagenomes</taxon>
    </lineage>
</organism>
<accession>A0A6C0BHR5</accession>